<dbReference type="EMBL" id="PQXI01000057">
    <property type="protein sequence ID" value="TGO26539.1"/>
    <property type="molecule type" value="Genomic_DNA"/>
</dbReference>
<evidence type="ECO:0000313" key="2">
    <source>
        <dbReference type="EMBL" id="TGO26539.1"/>
    </source>
</evidence>
<feature type="compositionally biased region" description="Polar residues" evidence="1">
    <location>
        <begin position="1"/>
        <end position="12"/>
    </location>
</feature>
<evidence type="ECO:0000256" key="1">
    <source>
        <dbReference type="SAM" id="MobiDB-lite"/>
    </source>
</evidence>
<evidence type="ECO:0000313" key="3">
    <source>
        <dbReference type="Proteomes" id="UP000297910"/>
    </source>
</evidence>
<name>A0A4Z1FUE3_9HELO</name>
<proteinExistence type="predicted"/>
<feature type="region of interest" description="Disordered" evidence="1">
    <location>
        <begin position="1"/>
        <end position="35"/>
    </location>
</feature>
<reference evidence="2 3" key="1">
    <citation type="submission" date="2017-12" db="EMBL/GenBank/DDBJ databases">
        <title>Comparative genomics of Botrytis spp.</title>
        <authorList>
            <person name="Valero-Jimenez C.A."/>
            <person name="Tapia P."/>
            <person name="Veloso J."/>
            <person name="Silva-Moreno E."/>
            <person name="Staats M."/>
            <person name="Valdes J.H."/>
            <person name="Van Kan J.A.L."/>
        </authorList>
    </citation>
    <scope>NUCLEOTIDE SEQUENCE [LARGE SCALE GENOMIC DNA]</scope>
    <source>
        <strain evidence="2 3">Bp0003</strain>
    </source>
</reference>
<dbReference type="GO" id="GO:0006950">
    <property type="term" value="P:response to stress"/>
    <property type="evidence" value="ECO:0007669"/>
    <property type="project" value="UniProtKB-ARBA"/>
</dbReference>
<dbReference type="Proteomes" id="UP000297910">
    <property type="component" value="Unassembled WGS sequence"/>
</dbReference>
<keyword evidence="3" id="KW-1185">Reference proteome</keyword>
<sequence>MSIQWSTISSGSWDEKYPQLDPGNPGLQSPGPTEPIFYPDNPGDPYIMKPVSHSWADVSEMIVHCVHSSSQDIESHPIYDQMYQSIKFNPDLNIVLVQYMEIYNHVFFGGLVKGSVVEYFADDEVKIIFNLDLVSDHSRAKEVWLNDNLGLTVGSFRGEFNHVTIYILDGRILHPSWDYCKVISDVLGTLAHEMIHAMQFMYTKYTGDGLGILYAPHGTNFQKAAQAIEQATRDPSGGEGWIYLKIELGRDWGEPIDTEIRNMGLDVEKLRGILRSNLHAENDEIDRSVEQFHLDNPDYPTSSH</sequence>
<comment type="caution">
    <text evidence="2">The sequence shown here is derived from an EMBL/GenBank/DDBJ whole genome shotgun (WGS) entry which is preliminary data.</text>
</comment>
<accession>A0A4Z1FUE3</accession>
<gene>
    <name evidence="2" type="ORF">BPAE_0057g00150</name>
</gene>
<protein>
    <submittedName>
        <fullName evidence="2">Uncharacterized protein</fullName>
    </submittedName>
</protein>
<dbReference type="AlphaFoldDB" id="A0A4Z1FUE3"/>
<organism evidence="2 3">
    <name type="scientific">Botrytis paeoniae</name>
    <dbReference type="NCBI Taxonomy" id="278948"/>
    <lineage>
        <taxon>Eukaryota</taxon>
        <taxon>Fungi</taxon>
        <taxon>Dikarya</taxon>
        <taxon>Ascomycota</taxon>
        <taxon>Pezizomycotina</taxon>
        <taxon>Leotiomycetes</taxon>
        <taxon>Helotiales</taxon>
        <taxon>Sclerotiniaceae</taxon>
        <taxon>Botrytis</taxon>
    </lineage>
</organism>